<dbReference type="EMBL" id="JAVHJV010000004">
    <property type="protein sequence ID" value="KAK5943554.1"/>
    <property type="molecule type" value="Genomic_DNA"/>
</dbReference>
<organism evidence="2 3">
    <name type="scientific">Knufia obscura</name>
    <dbReference type="NCBI Taxonomy" id="1635080"/>
    <lineage>
        <taxon>Eukaryota</taxon>
        <taxon>Fungi</taxon>
        <taxon>Dikarya</taxon>
        <taxon>Ascomycota</taxon>
        <taxon>Pezizomycotina</taxon>
        <taxon>Eurotiomycetes</taxon>
        <taxon>Chaetothyriomycetidae</taxon>
        <taxon>Chaetothyriales</taxon>
        <taxon>Trichomeriaceae</taxon>
        <taxon>Knufia</taxon>
    </lineage>
</organism>
<proteinExistence type="predicted"/>
<reference evidence="2 3" key="1">
    <citation type="journal article" date="2023" name="Res Sq">
        <title>Genomic and morphological characterization of Knufia obscura isolated from the Mars 2020 spacecraft assembly facility.</title>
        <authorList>
            <person name="Chander A.M."/>
            <person name="Teixeira M.M."/>
            <person name="Singh N.K."/>
            <person name="Williams M.P."/>
            <person name="Parker C.W."/>
            <person name="Leo P."/>
            <person name="Stajich J.E."/>
            <person name="Torok T."/>
            <person name="Tighe S."/>
            <person name="Mason C.E."/>
            <person name="Venkateswaran K."/>
        </authorList>
    </citation>
    <scope>NUCLEOTIDE SEQUENCE [LARGE SCALE GENOMIC DNA]</scope>
    <source>
        <strain evidence="2 3">CCFEE 5817</strain>
    </source>
</reference>
<keyword evidence="3" id="KW-1185">Reference proteome</keyword>
<name>A0ABR0RU16_9EURO</name>
<gene>
    <name evidence="2" type="ORF">PMZ80_004562</name>
</gene>
<protein>
    <submittedName>
        <fullName evidence="2">Uncharacterized protein</fullName>
    </submittedName>
</protein>
<dbReference type="Proteomes" id="UP001334248">
    <property type="component" value="Unassembled WGS sequence"/>
</dbReference>
<evidence type="ECO:0000256" key="1">
    <source>
        <dbReference type="SAM" id="MobiDB-lite"/>
    </source>
</evidence>
<dbReference type="GeneID" id="89998011"/>
<evidence type="ECO:0000313" key="2">
    <source>
        <dbReference type="EMBL" id="KAK5943554.1"/>
    </source>
</evidence>
<accession>A0ABR0RU16</accession>
<feature type="region of interest" description="Disordered" evidence="1">
    <location>
        <begin position="273"/>
        <end position="299"/>
    </location>
</feature>
<evidence type="ECO:0000313" key="3">
    <source>
        <dbReference type="Proteomes" id="UP001334248"/>
    </source>
</evidence>
<comment type="caution">
    <text evidence="2">The sequence shown here is derived from an EMBL/GenBank/DDBJ whole genome shotgun (WGS) entry which is preliminary data.</text>
</comment>
<dbReference type="RefSeq" id="XP_064731644.1">
    <property type="nucleotide sequence ID" value="XM_064872986.1"/>
</dbReference>
<sequence length="374" mass="41957">MAASLQTMNSWVQFALAGWARKQADDRLATLWKQLTVARSHYKPGVDSLDSANALAVRLEAVRTEIERRGGLPQETFEPSPWYKGVDERASWTLTDFTILPPDTEFSVQSQSLALPWPPFDTTSGTTLPGSASKPDDILGAFLNLDDATIQGIKEIADASEPNLFLDPIDDITQTDPYQAYRVSDNDLSADIWFGTDLFYSGQQFAFEAPTIDGVNLFTQTQPMFGANYVPTVNSSTNDATYENRASTKRKIDRLDNGMPGPSRTLCTTTDVTQAEHDEIPTPKRPKTAGTPRTPVQTTGFDNSIQRILDKKKKKWLVEYVADTKTGRVLKQKWLSYSQGKHIPKSVQDEYHKRAWQKIADKVKDKIDQDEEDR</sequence>